<dbReference type="GO" id="GO:0005524">
    <property type="term" value="F:ATP binding"/>
    <property type="evidence" value="ECO:0007669"/>
    <property type="project" value="UniProtKB-KW"/>
</dbReference>
<protein>
    <submittedName>
        <fullName evidence="7">Protein kinase domain-containing protein 10</fullName>
    </submittedName>
</protein>
<dbReference type="SMART" id="SM00220">
    <property type="entry name" value="S_TKc"/>
    <property type="match status" value="1"/>
</dbReference>
<accession>A0A4U7B3T4</accession>
<keyword evidence="3" id="KW-0547">Nucleotide-binding</keyword>
<dbReference type="Proteomes" id="UP000308133">
    <property type="component" value="Unassembled WGS sequence"/>
</dbReference>
<reference evidence="7 8" key="1">
    <citation type="submission" date="2018-02" db="EMBL/GenBank/DDBJ databases">
        <title>Draft genome sequences of Elsinoe sp., causing black scab on jojoba.</title>
        <authorList>
            <person name="Stodart B."/>
            <person name="Jeffress S."/>
            <person name="Ash G."/>
            <person name="Arun Chinnappa K."/>
        </authorList>
    </citation>
    <scope>NUCLEOTIDE SEQUENCE [LARGE SCALE GENOMIC DNA]</scope>
    <source>
        <strain evidence="7 8">Hillstone_2</strain>
    </source>
</reference>
<evidence type="ECO:0000259" key="6">
    <source>
        <dbReference type="PROSITE" id="PS50011"/>
    </source>
</evidence>
<evidence type="ECO:0000313" key="8">
    <source>
        <dbReference type="Proteomes" id="UP000308133"/>
    </source>
</evidence>
<comment type="caution">
    <text evidence="7">The sequence shown here is derived from an EMBL/GenBank/DDBJ whole genome shotgun (WGS) entry which is preliminary data.</text>
</comment>
<dbReference type="GO" id="GO:0004674">
    <property type="term" value="F:protein serine/threonine kinase activity"/>
    <property type="evidence" value="ECO:0007669"/>
    <property type="project" value="UniProtKB-KW"/>
</dbReference>
<name>A0A4U7B3T4_9PEZI</name>
<sequence length="366" mass="40694">MGGIRSYTNWAMAASLQRGSLVTTTIKICTAESSTGNSQELQVMGVIQSIQDPYPGRSHIRTLLDDFRHDGPNGSHTCLVVEVLGQAVCTTAEEDCTGRRLPPRIASTVASQVSLALSFLHRHSIAHGAFSDTKIQRLTESEVLQYVGEPELWPITSSDGSPRAPGVPRYHVWPLASAEPDLDDEPQVKLLDFGNSFFSDQPPANLSVPMSYCPPEVALGVALDHRVDFWALGCLIFDLYCGQPPFDDLTMDHAGLIEDVTSLLGPLPGRWRHLRESSGLVSEKSDGWMRRYSLQEWLEACYYYDDKPQGMSDGEVKGLGAVTQRLLVLDPERRAAASEISKEKFFLNRRDRDRSALERFIKVFRP</sequence>
<dbReference type="Gene3D" id="1.10.510.10">
    <property type="entry name" value="Transferase(Phosphotransferase) domain 1"/>
    <property type="match status" value="1"/>
</dbReference>
<evidence type="ECO:0000313" key="7">
    <source>
        <dbReference type="EMBL" id="TKX25988.1"/>
    </source>
</evidence>
<dbReference type="Pfam" id="PF00069">
    <property type="entry name" value="Pkinase"/>
    <property type="match status" value="1"/>
</dbReference>
<dbReference type="GO" id="GO:0043484">
    <property type="term" value="P:regulation of RNA splicing"/>
    <property type="evidence" value="ECO:0007669"/>
    <property type="project" value="TreeGrafter"/>
</dbReference>
<evidence type="ECO:0000256" key="4">
    <source>
        <dbReference type="ARBA" id="ARBA00022777"/>
    </source>
</evidence>
<dbReference type="InterPro" id="IPR011009">
    <property type="entry name" value="Kinase-like_dom_sf"/>
</dbReference>
<evidence type="ECO:0000256" key="5">
    <source>
        <dbReference type="ARBA" id="ARBA00022840"/>
    </source>
</evidence>
<dbReference type="PANTHER" id="PTHR45646">
    <property type="entry name" value="SERINE/THREONINE-PROTEIN KINASE DOA-RELATED"/>
    <property type="match status" value="1"/>
</dbReference>
<dbReference type="PROSITE" id="PS50011">
    <property type="entry name" value="PROTEIN_KINASE_DOM"/>
    <property type="match status" value="1"/>
</dbReference>
<dbReference type="InterPro" id="IPR000719">
    <property type="entry name" value="Prot_kinase_dom"/>
</dbReference>
<keyword evidence="4 7" id="KW-0418">Kinase</keyword>
<organism evidence="7 8">
    <name type="scientific">Elsinoe australis</name>
    <dbReference type="NCBI Taxonomy" id="40998"/>
    <lineage>
        <taxon>Eukaryota</taxon>
        <taxon>Fungi</taxon>
        <taxon>Dikarya</taxon>
        <taxon>Ascomycota</taxon>
        <taxon>Pezizomycotina</taxon>
        <taxon>Dothideomycetes</taxon>
        <taxon>Dothideomycetidae</taxon>
        <taxon>Myriangiales</taxon>
        <taxon>Elsinoaceae</taxon>
        <taxon>Elsinoe</taxon>
    </lineage>
</organism>
<dbReference type="InterPro" id="IPR051175">
    <property type="entry name" value="CLK_kinases"/>
</dbReference>
<dbReference type="PANTHER" id="PTHR45646:SF11">
    <property type="entry name" value="SERINE_THREONINE-PROTEIN KINASE DOA"/>
    <property type="match status" value="1"/>
</dbReference>
<evidence type="ECO:0000256" key="3">
    <source>
        <dbReference type="ARBA" id="ARBA00022741"/>
    </source>
</evidence>
<dbReference type="SUPFAM" id="SSF56112">
    <property type="entry name" value="Protein kinase-like (PK-like)"/>
    <property type="match status" value="1"/>
</dbReference>
<gene>
    <name evidence="7" type="ORF">C1H76_1835</name>
</gene>
<dbReference type="EMBL" id="PTQR01000021">
    <property type="protein sequence ID" value="TKX25988.1"/>
    <property type="molecule type" value="Genomic_DNA"/>
</dbReference>
<dbReference type="AlphaFoldDB" id="A0A4U7B3T4"/>
<evidence type="ECO:0000256" key="2">
    <source>
        <dbReference type="ARBA" id="ARBA00022679"/>
    </source>
</evidence>
<evidence type="ECO:0000256" key="1">
    <source>
        <dbReference type="ARBA" id="ARBA00022527"/>
    </source>
</evidence>
<dbReference type="GO" id="GO:0005634">
    <property type="term" value="C:nucleus"/>
    <property type="evidence" value="ECO:0007669"/>
    <property type="project" value="TreeGrafter"/>
</dbReference>
<dbReference type="Gene3D" id="3.30.200.20">
    <property type="entry name" value="Phosphorylase Kinase, domain 1"/>
    <property type="match status" value="1"/>
</dbReference>
<keyword evidence="5" id="KW-0067">ATP-binding</keyword>
<keyword evidence="1" id="KW-0723">Serine/threonine-protein kinase</keyword>
<keyword evidence="2" id="KW-0808">Transferase</keyword>
<proteinExistence type="predicted"/>
<feature type="domain" description="Protein kinase" evidence="6">
    <location>
        <begin position="1"/>
        <end position="346"/>
    </location>
</feature>